<comment type="caution">
    <text evidence="1">The sequence shown here is derived from an EMBL/GenBank/DDBJ whole genome shotgun (WGS) entry which is preliminary data.</text>
</comment>
<accession>A0A1E7Z462</accession>
<evidence type="ECO:0000313" key="4">
    <source>
        <dbReference type="Proteomes" id="UP000244334"/>
    </source>
</evidence>
<reference evidence="1 3" key="1">
    <citation type="submission" date="2016-07" db="EMBL/GenBank/DDBJ databases">
        <authorList>
            <person name="Yuval B."/>
        </authorList>
    </citation>
    <scope>NUCLEOTIDE SEQUENCE [LARGE SCALE GENOMIC DNA]</scope>
    <source>
        <strain evidence="1 3">IL</strain>
    </source>
</reference>
<reference evidence="2 4" key="2">
    <citation type="submission" date="2018-04" db="EMBL/GenBank/DDBJ databases">
        <title>Genomes of the Obligate Erwinia dacicola and Facultative Enterobacter sp. OLF Endosymbionts of the Olive Fruit fly, Bactrocera oleae.</title>
        <authorList>
            <person name="Estes A.M."/>
            <person name="Hearn D.J."/>
            <person name="Agarwal S."/>
            <person name="Pierson E.A."/>
            <person name="Dunning-Hotopp J.C."/>
        </authorList>
    </citation>
    <scope>NUCLEOTIDE SEQUENCE [LARGE SCALE GENOMIC DNA]</scope>
    <source>
        <strain evidence="2 4">Oroville</strain>
    </source>
</reference>
<evidence type="ECO:0000313" key="2">
    <source>
        <dbReference type="EMBL" id="RAP70241.1"/>
    </source>
</evidence>
<dbReference type="AlphaFoldDB" id="A0A1E7Z462"/>
<dbReference type="EMBL" id="LJAM02000411">
    <property type="protein sequence ID" value="RAP70241.1"/>
    <property type="molecule type" value="Genomic_DNA"/>
</dbReference>
<gene>
    <name evidence="2" type="ORF">ACZ87_02955</name>
    <name evidence="1" type="ORF">BBW68_04950</name>
</gene>
<keyword evidence="4" id="KW-1185">Reference proteome</keyword>
<protein>
    <submittedName>
        <fullName evidence="2">Transposase domain protein</fullName>
    </submittedName>
</protein>
<proteinExistence type="predicted"/>
<dbReference type="EMBL" id="MAYS01000069">
    <property type="protein sequence ID" value="OFC63536.1"/>
    <property type="molecule type" value="Genomic_DNA"/>
</dbReference>
<sequence>MFNFFIDGSIDDNIPFGEIRQKVFLLISKDDMHLVSEFFDKNEIDVIEYQWQYIASNHLKIANSIRKFFMVIDIVYDNEKSVIE</sequence>
<dbReference type="RefSeq" id="WP_070133771.1">
    <property type="nucleotide sequence ID" value="NZ_MAYS01000069.1"/>
</dbReference>
<organism evidence="1 3">
    <name type="scientific">Candidatus Erwinia dacicola</name>
    <dbReference type="NCBI Taxonomy" id="252393"/>
    <lineage>
        <taxon>Bacteria</taxon>
        <taxon>Pseudomonadati</taxon>
        <taxon>Pseudomonadota</taxon>
        <taxon>Gammaproteobacteria</taxon>
        <taxon>Enterobacterales</taxon>
        <taxon>Erwiniaceae</taxon>
        <taxon>Erwinia</taxon>
    </lineage>
</organism>
<name>A0A1E7Z462_9GAMM</name>
<dbReference type="Proteomes" id="UP000244334">
    <property type="component" value="Unassembled WGS sequence"/>
</dbReference>
<evidence type="ECO:0000313" key="3">
    <source>
        <dbReference type="Proteomes" id="UP000243534"/>
    </source>
</evidence>
<dbReference type="Proteomes" id="UP000243534">
    <property type="component" value="Unassembled WGS sequence"/>
</dbReference>
<evidence type="ECO:0000313" key="1">
    <source>
        <dbReference type="EMBL" id="OFC63536.1"/>
    </source>
</evidence>